<evidence type="ECO:0000313" key="10">
    <source>
        <dbReference type="Proteomes" id="UP000235965"/>
    </source>
</evidence>
<feature type="transmembrane region" description="Helical" evidence="7">
    <location>
        <begin position="247"/>
        <end position="266"/>
    </location>
</feature>
<dbReference type="PROSITE" id="PS50850">
    <property type="entry name" value="MFS"/>
    <property type="match status" value="1"/>
</dbReference>
<reference evidence="9 10" key="1">
    <citation type="submission" date="2017-12" db="EMBL/GenBank/DDBJ databases">
        <title>Hemimetabolous genomes reveal molecular basis of termite eusociality.</title>
        <authorList>
            <person name="Harrison M.C."/>
            <person name="Jongepier E."/>
            <person name="Robertson H.M."/>
            <person name="Arning N."/>
            <person name="Bitard-Feildel T."/>
            <person name="Chao H."/>
            <person name="Childers C.P."/>
            <person name="Dinh H."/>
            <person name="Doddapaneni H."/>
            <person name="Dugan S."/>
            <person name="Gowin J."/>
            <person name="Greiner C."/>
            <person name="Han Y."/>
            <person name="Hu H."/>
            <person name="Hughes D.S.T."/>
            <person name="Huylmans A.-K."/>
            <person name="Kemena C."/>
            <person name="Kremer L.P.M."/>
            <person name="Lee S.L."/>
            <person name="Lopez-Ezquerra A."/>
            <person name="Mallet L."/>
            <person name="Monroy-Kuhn J.M."/>
            <person name="Moser A."/>
            <person name="Murali S.C."/>
            <person name="Muzny D.M."/>
            <person name="Otani S."/>
            <person name="Piulachs M.-D."/>
            <person name="Poelchau M."/>
            <person name="Qu J."/>
            <person name="Schaub F."/>
            <person name="Wada-Katsumata A."/>
            <person name="Worley K.C."/>
            <person name="Xie Q."/>
            <person name="Ylla G."/>
            <person name="Poulsen M."/>
            <person name="Gibbs R.A."/>
            <person name="Schal C."/>
            <person name="Richards S."/>
            <person name="Belles X."/>
            <person name="Korb J."/>
            <person name="Bornberg-Bauer E."/>
        </authorList>
    </citation>
    <scope>NUCLEOTIDE SEQUENCE [LARGE SCALE GENOMIC DNA]</scope>
    <source>
        <tissue evidence="9">Whole body</tissue>
    </source>
</reference>
<comment type="caution">
    <text evidence="9">The sequence shown here is derived from an EMBL/GenBank/DDBJ whole genome shotgun (WGS) entry which is preliminary data.</text>
</comment>
<keyword evidence="3" id="KW-1003">Cell membrane</keyword>
<evidence type="ECO:0000256" key="5">
    <source>
        <dbReference type="ARBA" id="ARBA00022989"/>
    </source>
</evidence>
<dbReference type="Pfam" id="PF00083">
    <property type="entry name" value="Sugar_tr"/>
    <property type="match status" value="1"/>
</dbReference>
<dbReference type="InterPro" id="IPR036259">
    <property type="entry name" value="MFS_trans_sf"/>
</dbReference>
<dbReference type="PANTHER" id="PTHR23503:SF127">
    <property type="entry name" value="FI08437P-RELATED"/>
    <property type="match status" value="1"/>
</dbReference>
<sequence length="703" mass="75716">MPKSSTSFYTSNMSLASLDRAKDFVKGSLKALNIGSSMEHRMECEQPILEASSSNTSVNTEEVQGWTPLLVLTGVATTVGSSIPVGYNIGVMNTPAHIIREFCNATVADHYGINMGPSQLNILWSIIVSIFLVGGVTGSLSGGWVADRFGRKGAVIINNILGILAAILFVSSRHAGSVEMLLLARLVVGLSSGLVTSTIPMYLTEISPLSIRGAMGVLCPLGITVGVLVAQILGLKSVLGQDDTWHYLLGLFALLTLLSMVAFPFLPESPKFLYIVRGHEEKGIKELSRLRGVAPEQLADELEDLRAAHKAEQELAAGGVSWSMGSVARAPTLRLPLMLVCALQAGQQCSGINAVFYYSVTIFESAGLSKQGSQYASIGAGGINLLITIIAIPLVNRCGRRKLALASCWTAAICLVVLCISITYINAVSWMPYFCIFTVLAYVFCYGFGLGPIPYFIGSELFQVGPRPVAMSFGSMANWFGNFIVGMTFPSLQGLIGQYSFLLFATTTVFLALFLKYYLPESKGHDPCDIAEMLKYGLRSRINVPLSSSQKKHRNSSVCAPDAVSISSRHRRFSDIKNPDSLVLEIPSPLSPSEVFSNSSMLGSPAAIIQQNNSYTNLPAIPELPGKNSILPSILTESSANNVPSPLPMHPVRSMSRMMPSIPENLAGTNSRLEQVLTPMVQMSDGHDVADEHSGKYLQRDNL</sequence>
<feature type="transmembrane region" description="Helical" evidence="7">
    <location>
        <begin position="152"/>
        <end position="170"/>
    </location>
</feature>
<dbReference type="InterPro" id="IPR005829">
    <property type="entry name" value="Sugar_transporter_CS"/>
</dbReference>
<evidence type="ECO:0000256" key="3">
    <source>
        <dbReference type="ARBA" id="ARBA00022475"/>
    </source>
</evidence>
<evidence type="ECO:0000256" key="4">
    <source>
        <dbReference type="ARBA" id="ARBA00022692"/>
    </source>
</evidence>
<dbReference type="Gene3D" id="1.20.1250.20">
    <property type="entry name" value="MFS general substrate transporter like domains"/>
    <property type="match status" value="1"/>
</dbReference>
<dbReference type="InterPro" id="IPR005828">
    <property type="entry name" value="MFS_sugar_transport-like"/>
</dbReference>
<dbReference type="GO" id="GO:0005886">
    <property type="term" value="C:plasma membrane"/>
    <property type="evidence" value="ECO:0007669"/>
    <property type="project" value="UniProtKB-SubCell"/>
</dbReference>
<dbReference type="STRING" id="105785.A0A2J7PKJ1"/>
<comment type="subcellular location">
    <subcellularLocation>
        <location evidence="1">Cell membrane</location>
        <topology evidence="1">Multi-pass membrane protein</topology>
    </subcellularLocation>
</comment>
<feature type="transmembrane region" description="Helical" evidence="7">
    <location>
        <begin position="375"/>
        <end position="396"/>
    </location>
</feature>
<dbReference type="SUPFAM" id="SSF103473">
    <property type="entry name" value="MFS general substrate transporter"/>
    <property type="match status" value="1"/>
</dbReference>
<dbReference type="PRINTS" id="PR00171">
    <property type="entry name" value="SUGRTRNSPORT"/>
</dbReference>
<feature type="transmembrane region" description="Helical" evidence="7">
    <location>
        <begin position="495"/>
        <end position="515"/>
    </location>
</feature>
<keyword evidence="5 7" id="KW-1133">Transmembrane helix</keyword>
<feature type="transmembrane region" description="Helical" evidence="7">
    <location>
        <begin position="403"/>
        <end position="425"/>
    </location>
</feature>
<name>A0A2J7PKJ1_9NEOP</name>
<evidence type="ECO:0000256" key="7">
    <source>
        <dbReference type="SAM" id="Phobius"/>
    </source>
</evidence>
<feature type="transmembrane region" description="Helical" evidence="7">
    <location>
        <begin position="122"/>
        <end position="146"/>
    </location>
</feature>
<dbReference type="OrthoDB" id="4540492at2759"/>
<dbReference type="EMBL" id="NEVH01024536">
    <property type="protein sequence ID" value="PNF16861.1"/>
    <property type="molecule type" value="Genomic_DNA"/>
</dbReference>
<keyword evidence="2" id="KW-0813">Transport</keyword>
<evidence type="ECO:0000259" key="8">
    <source>
        <dbReference type="PROSITE" id="PS50850"/>
    </source>
</evidence>
<feature type="transmembrane region" description="Helical" evidence="7">
    <location>
        <begin position="431"/>
        <end position="457"/>
    </location>
</feature>
<keyword evidence="9" id="KW-0762">Sugar transport</keyword>
<feature type="transmembrane region" description="Helical" evidence="7">
    <location>
        <begin position="469"/>
        <end position="489"/>
    </location>
</feature>
<dbReference type="Proteomes" id="UP000235965">
    <property type="component" value="Unassembled WGS sequence"/>
</dbReference>
<dbReference type="GO" id="GO:1990539">
    <property type="term" value="P:fructose import across plasma membrane"/>
    <property type="evidence" value="ECO:0007669"/>
    <property type="project" value="UniProtKB-ARBA"/>
</dbReference>
<keyword evidence="10" id="KW-1185">Reference proteome</keyword>
<dbReference type="InterPro" id="IPR020846">
    <property type="entry name" value="MFS_dom"/>
</dbReference>
<dbReference type="FunCoup" id="A0A2J7PKJ1">
    <property type="interactions" value="109"/>
</dbReference>
<evidence type="ECO:0000313" key="9">
    <source>
        <dbReference type="EMBL" id="PNF16861.1"/>
    </source>
</evidence>
<feature type="transmembrane region" description="Helical" evidence="7">
    <location>
        <begin position="215"/>
        <end position="235"/>
    </location>
</feature>
<protein>
    <submittedName>
        <fullName evidence="9">Solute carrier family 2, facilitated glucose transporter member 1</fullName>
    </submittedName>
</protein>
<evidence type="ECO:0000256" key="1">
    <source>
        <dbReference type="ARBA" id="ARBA00004651"/>
    </source>
</evidence>
<dbReference type="PROSITE" id="PS00217">
    <property type="entry name" value="SUGAR_TRANSPORT_2"/>
    <property type="match status" value="1"/>
</dbReference>
<dbReference type="InterPro" id="IPR045263">
    <property type="entry name" value="GLUT"/>
</dbReference>
<feature type="domain" description="Major facilitator superfamily (MFS) profile" evidence="8">
    <location>
        <begin position="74"/>
        <end position="523"/>
    </location>
</feature>
<dbReference type="AlphaFoldDB" id="A0A2J7PKJ1"/>
<organism evidence="9 10">
    <name type="scientific">Cryptotermes secundus</name>
    <dbReference type="NCBI Taxonomy" id="105785"/>
    <lineage>
        <taxon>Eukaryota</taxon>
        <taxon>Metazoa</taxon>
        <taxon>Ecdysozoa</taxon>
        <taxon>Arthropoda</taxon>
        <taxon>Hexapoda</taxon>
        <taxon>Insecta</taxon>
        <taxon>Pterygota</taxon>
        <taxon>Neoptera</taxon>
        <taxon>Polyneoptera</taxon>
        <taxon>Dictyoptera</taxon>
        <taxon>Blattodea</taxon>
        <taxon>Blattoidea</taxon>
        <taxon>Termitoidae</taxon>
        <taxon>Kalotermitidae</taxon>
        <taxon>Cryptotermitinae</taxon>
        <taxon>Cryptotermes</taxon>
    </lineage>
</organism>
<dbReference type="GO" id="GO:0005353">
    <property type="term" value="F:fructose transmembrane transporter activity"/>
    <property type="evidence" value="ECO:0007669"/>
    <property type="project" value="UniProtKB-ARBA"/>
</dbReference>
<dbReference type="PANTHER" id="PTHR23503">
    <property type="entry name" value="SOLUTE CARRIER FAMILY 2"/>
    <property type="match status" value="1"/>
</dbReference>
<keyword evidence="4 7" id="KW-0812">Transmembrane</keyword>
<dbReference type="FunFam" id="1.20.1250.20:FF:001511">
    <property type="entry name" value="Solute carrier family 2, facilitated glucose transporter member 5"/>
    <property type="match status" value="1"/>
</dbReference>
<feature type="transmembrane region" description="Helical" evidence="7">
    <location>
        <begin position="182"/>
        <end position="203"/>
    </location>
</feature>
<evidence type="ECO:0000256" key="6">
    <source>
        <dbReference type="ARBA" id="ARBA00023136"/>
    </source>
</evidence>
<dbReference type="InParanoid" id="A0A2J7PKJ1"/>
<proteinExistence type="predicted"/>
<dbReference type="NCBIfam" id="TIGR00879">
    <property type="entry name" value="SP"/>
    <property type="match status" value="1"/>
</dbReference>
<evidence type="ECO:0000256" key="2">
    <source>
        <dbReference type="ARBA" id="ARBA00022448"/>
    </source>
</evidence>
<dbReference type="CDD" id="cd17357">
    <property type="entry name" value="MFS_GLUT_Class1_2_like"/>
    <property type="match status" value="1"/>
</dbReference>
<gene>
    <name evidence="9" type="ORF">B7P43_G06068</name>
</gene>
<accession>A0A2J7PKJ1</accession>
<dbReference type="InterPro" id="IPR003663">
    <property type="entry name" value="Sugar/inositol_transpt"/>
</dbReference>
<keyword evidence="6 7" id="KW-0472">Membrane</keyword>